<dbReference type="Proteomes" id="UP000813461">
    <property type="component" value="Unassembled WGS sequence"/>
</dbReference>
<dbReference type="GO" id="GO:0046872">
    <property type="term" value="F:metal ion binding"/>
    <property type="evidence" value="ECO:0007669"/>
    <property type="project" value="UniProtKB-KW"/>
</dbReference>
<organism evidence="12 13">
    <name type="scientific">Paraphoma chrysanthemicola</name>
    <dbReference type="NCBI Taxonomy" id="798071"/>
    <lineage>
        <taxon>Eukaryota</taxon>
        <taxon>Fungi</taxon>
        <taxon>Dikarya</taxon>
        <taxon>Ascomycota</taxon>
        <taxon>Pezizomycotina</taxon>
        <taxon>Dothideomycetes</taxon>
        <taxon>Pleosporomycetidae</taxon>
        <taxon>Pleosporales</taxon>
        <taxon>Pleosporineae</taxon>
        <taxon>Phaeosphaeriaceae</taxon>
        <taxon>Paraphoma</taxon>
    </lineage>
</organism>
<dbReference type="GO" id="GO:0019243">
    <property type="term" value="P:methylglyoxal catabolic process to D-lactate via S-lactoyl-glutathione"/>
    <property type="evidence" value="ECO:0007669"/>
    <property type="project" value="InterPro"/>
</dbReference>
<dbReference type="SUPFAM" id="SSF103025">
    <property type="entry name" value="Folate-binding domain"/>
    <property type="match status" value="1"/>
</dbReference>
<dbReference type="InterPro" id="IPR036866">
    <property type="entry name" value="RibonucZ/Hydroxyglut_hydro"/>
</dbReference>
<dbReference type="Gene3D" id="3.30.70.1400">
    <property type="entry name" value="Aminomethyltransferase beta-barrel domains"/>
    <property type="match status" value="1"/>
</dbReference>
<comment type="catalytic activity">
    <reaction evidence="1">
        <text>an S-(2-hydroxyacyl)glutathione + H2O = a 2-hydroxy carboxylate + glutathione + H(+)</text>
        <dbReference type="Rhea" id="RHEA:21864"/>
        <dbReference type="ChEBI" id="CHEBI:15377"/>
        <dbReference type="ChEBI" id="CHEBI:15378"/>
        <dbReference type="ChEBI" id="CHEBI:57925"/>
        <dbReference type="ChEBI" id="CHEBI:58896"/>
        <dbReference type="ChEBI" id="CHEBI:71261"/>
        <dbReference type="EC" id="3.1.2.6"/>
    </reaction>
</comment>
<name>A0A8K0VX23_9PLEO</name>
<reference evidence="12" key="1">
    <citation type="journal article" date="2021" name="Nat. Commun.">
        <title>Genetic determinants of endophytism in the Arabidopsis root mycobiome.</title>
        <authorList>
            <person name="Mesny F."/>
            <person name="Miyauchi S."/>
            <person name="Thiergart T."/>
            <person name="Pickel B."/>
            <person name="Atanasova L."/>
            <person name="Karlsson M."/>
            <person name="Huettel B."/>
            <person name="Barry K.W."/>
            <person name="Haridas S."/>
            <person name="Chen C."/>
            <person name="Bauer D."/>
            <person name="Andreopoulos W."/>
            <person name="Pangilinan J."/>
            <person name="LaButti K."/>
            <person name="Riley R."/>
            <person name="Lipzen A."/>
            <person name="Clum A."/>
            <person name="Drula E."/>
            <person name="Henrissat B."/>
            <person name="Kohler A."/>
            <person name="Grigoriev I.V."/>
            <person name="Martin F.M."/>
            <person name="Hacquard S."/>
        </authorList>
    </citation>
    <scope>NUCLEOTIDE SEQUENCE</scope>
    <source>
        <strain evidence="12">MPI-SDFR-AT-0120</strain>
    </source>
</reference>
<evidence type="ECO:0000313" key="12">
    <source>
        <dbReference type="EMBL" id="KAH7083660.1"/>
    </source>
</evidence>
<dbReference type="InterPro" id="IPR032503">
    <property type="entry name" value="FAO_M"/>
</dbReference>
<dbReference type="PANTHER" id="PTHR11935:SF94">
    <property type="entry name" value="TENZING NORGAY, ISOFORM C"/>
    <property type="match status" value="1"/>
</dbReference>
<dbReference type="Gene3D" id="2.40.30.110">
    <property type="entry name" value="Aminomethyltransferase beta-barrel domains"/>
    <property type="match status" value="1"/>
</dbReference>
<accession>A0A8K0VX23</accession>
<dbReference type="SUPFAM" id="SSF56281">
    <property type="entry name" value="Metallo-hydrolase/oxidoreductase"/>
    <property type="match status" value="1"/>
</dbReference>
<dbReference type="Pfam" id="PF01571">
    <property type="entry name" value="GCV_T"/>
    <property type="match status" value="1"/>
</dbReference>
<gene>
    <name evidence="12" type="ORF">FB567DRAFT_550701</name>
</gene>
<dbReference type="AlphaFoldDB" id="A0A8K0VX23"/>
<keyword evidence="8" id="KW-0378">Hydrolase</keyword>
<evidence type="ECO:0000256" key="9">
    <source>
        <dbReference type="ARBA" id="ARBA00022833"/>
    </source>
</evidence>
<evidence type="ECO:0000256" key="3">
    <source>
        <dbReference type="ARBA" id="ARBA00004963"/>
    </source>
</evidence>
<dbReference type="EMBL" id="JAGMVJ010000013">
    <property type="protein sequence ID" value="KAH7083660.1"/>
    <property type="molecule type" value="Genomic_DNA"/>
</dbReference>
<dbReference type="InterPro" id="IPR035680">
    <property type="entry name" value="Clx_II_MBL"/>
</dbReference>
<proteinExistence type="inferred from homology"/>
<keyword evidence="7" id="KW-0479">Metal-binding</keyword>
<evidence type="ECO:0000259" key="11">
    <source>
        <dbReference type="SMART" id="SM00849"/>
    </source>
</evidence>
<keyword evidence="13" id="KW-1185">Reference proteome</keyword>
<evidence type="ECO:0000256" key="8">
    <source>
        <dbReference type="ARBA" id="ARBA00022801"/>
    </source>
</evidence>
<evidence type="ECO:0000256" key="6">
    <source>
        <dbReference type="ARBA" id="ARBA00011917"/>
    </source>
</evidence>
<dbReference type="SUPFAM" id="SSF54373">
    <property type="entry name" value="FAD-linked reductases, C-terminal domain"/>
    <property type="match status" value="1"/>
</dbReference>
<dbReference type="OrthoDB" id="498204at2759"/>
<dbReference type="SUPFAM" id="SSF101790">
    <property type="entry name" value="Aminomethyltransferase beta-barrel domain"/>
    <property type="match status" value="1"/>
</dbReference>
<evidence type="ECO:0000256" key="5">
    <source>
        <dbReference type="ARBA" id="ARBA00008609"/>
    </source>
</evidence>
<evidence type="ECO:0000256" key="10">
    <source>
        <dbReference type="ARBA" id="ARBA00031044"/>
    </source>
</evidence>
<dbReference type="Pfam" id="PF08669">
    <property type="entry name" value="GCV_T_C"/>
    <property type="match status" value="1"/>
</dbReference>
<comment type="pathway">
    <text evidence="3">Secondary metabolite metabolism; methylglyoxal degradation; (R)-lactate from methylglyoxal: step 2/2.</text>
</comment>
<dbReference type="Pfam" id="PF01266">
    <property type="entry name" value="DAO"/>
    <property type="match status" value="1"/>
</dbReference>
<dbReference type="Gene3D" id="3.30.1360.120">
    <property type="entry name" value="Probable tRNA modification gtpase trme, domain 1"/>
    <property type="match status" value="1"/>
</dbReference>
<keyword evidence="9" id="KW-0862">Zinc</keyword>
<dbReference type="SUPFAM" id="SSF51905">
    <property type="entry name" value="FAD/NAD(P)-binding domain"/>
    <property type="match status" value="1"/>
</dbReference>
<comment type="similarity">
    <text evidence="5">Belongs to the GcvT family.</text>
</comment>
<dbReference type="InterPro" id="IPR029043">
    <property type="entry name" value="GcvT/YgfZ_C"/>
</dbReference>
<comment type="cofactor">
    <cofactor evidence="2">
        <name>Zn(2+)</name>
        <dbReference type="ChEBI" id="CHEBI:29105"/>
    </cofactor>
</comment>
<comment type="similarity">
    <text evidence="4">Belongs to the metallo-beta-lactamase superfamily. Glyoxalase II family.</text>
</comment>
<dbReference type="Gene3D" id="3.30.9.10">
    <property type="entry name" value="D-Amino Acid Oxidase, subunit A, domain 2"/>
    <property type="match status" value="1"/>
</dbReference>
<evidence type="ECO:0000256" key="2">
    <source>
        <dbReference type="ARBA" id="ARBA00001947"/>
    </source>
</evidence>
<dbReference type="EC" id="3.1.2.6" evidence="6"/>
<dbReference type="NCBIfam" id="TIGR03413">
    <property type="entry name" value="GSH_gloB"/>
    <property type="match status" value="1"/>
</dbReference>
<dbReference type="UniPathway" id="UPA00619">
    <property type="reaction ID" value="UER00676"/>
</dbReference>
<dbReference type="InterPro" id="IPR006076">
    <property type="entry name" value="FAD-dep_OxRdtase"/>
</dbReference>
<dbReference type="InterPro" id="IPR013977">
    <property type="entry name" value="GcvT_C"/>
</dbReference>
<evidence type="ECO:0000256" key="1">
    <source>
        <dbReference type="ARBA" id="ARBA00001623"/>
    </source>
</evidence>
<evidence type="ECO:0000256" key="7">
    <source>
        <dbReference type="ARBA" id="ARBA00022723"/>
    </source>
</evidence>
<dbReference type="InterPro" id="IPR027266">
    <property type="entry name" value="TrmE/GcvT-like"/>
</dbReference>
<dbReference type="InterPro" id="IPR036188">
    <property type="entry name" value="FAD/NAD-bd_sf"/>
</dbReference>
<dbReference type="CDD" id="cd07723">
    <property type="entry name" value="hydroxyacylglutathione_hydrolase_MBL-fold"/>
    <property type="match status" value="1"/>
</dbReference>
<dbReference type="Pfam" id="PF00753">
    <property type="entry name" value="Lactamase_B"/>
    <property type="match status" value="1"/>
</dbReference>
<protein>
    <recommendedName>
        <fullName evidence="6">hydroxyacylglutathione hydrolase</fullName>
        <ecNumber evidence="6">3.1.2.6</ecNumber>
    </recommendedName>
    <alternativeName>
        <fullName evidence="10">Glyoxalase II</fullName>
    </alternativeName>
</protein>
<dbReference type="InterPro" id="IPR006222">
    <property type="entry name" value="GCVT_N"/>
</dbReference>
<dbReference type="InterPro" id="IPR017782">
    <property type="entry name" value="Hydroxyacylglutathione_Hdrlase"/>
</dbReference>
<dbReference type="GO" id="GO:0004416">
    <property type="term" value="F:hydroxyacylglutathione hydrolase activity"/>
    <property type="evidence" value="ECO:0007669"/>
    <property type="project" value="UniProtKB-EC"/>
</dbReference>
<feature type="domain" description="Metallo-beta-lactamase" evidence="11">
    <location>
        <begin position="887"/>
        <end position="1047"/>
    </location>
</feature>
<dbReference type="PANTHER" id="PTHR11935">
    <property type="entry name" value="BETA LACTAMASE DOMAIN"/>
    <property type="match status" value="1"/>
</dbReference>
<sequence length="1125" mass="124507">MDTSKRVVIIGAGIVGTNLADELVSRGWKNITVVEQGPLSLPGGSTSHAPGLVFQTNPSKTMTLFAKYTVEKLQSLQKDGQNCFNQLGGLEVATTPERMEEIKRKHGYAQSWGIEAHLISTDQCLQKYPLLNRDMILGGLHIPSDGLALAARATQLLIENTRRAGVRYLEHTLVTGIEQADGHVTGVATNNGVVVADIVVSCAGFWGVEIGKMIGLKVPLLPLGHQYVKTTAVPGLVGREVNKKINAMNAELPILRHQDQDLYYREHGEQFGIGYYGHRPMPIEAATLGVTPKHVDDKNMPSRLDFTPEDFAPAWTATKELLPALRQTEIAEGFNGIFSFTPDGGSVVGQAPNLDGFYVAEAVWVTHSAGVARAVAEVLTEGRSRIDIAECELTRFEEVQLSPEYVSETSQQNFVEIYDILHPLAPKESPRNLRVSPFYARQQELGAFFLEVGGWERPHWYEANADLIKTLPEEWRPVDRDAWASKFYSPIAAAEAWKTRNAVAIYDMSTFHRFEIAGPGAEDLLQRLATKDVAKKPGVIIHALLLNTYGGVLSDVFISRLDHELFQIGANTATDLAYLAREARQQMKYTPGKWAQVRDVTGSTCCLGLWGPRARDVIETVSSDDFSNKGLPFMGVKRTSIAGIPVTMFRKSFVGEYGWEIQTTPDYGQRLWDHLWQAGKPHGLVAAGRAAFNGLRIEKGIRASGSDMTSEYNPWESGVTYAIELDKKADYVGKGALEQLSRKTSARRLRCLTIDDGRSMVLGKEPVFYSGSAIGYVTSAAFGYSVRKPVAYAWLPGKIREGESVELEYFGRRIKATVTADPLYDPQDHRLRSEGPSRAPELQKRLKSLFYNTSHAYPVNSHVYEYPYGHALNRDRAYQYQGEGSGNNYAYLVSDEKTKEAVIIDPANPSEVLPHLKAKTDAGFNLTKIINTHHHHDHAGGNKEIKSAYDIPIIGGRDCALVAETPSHQSKFKIGSIDVTALHTPCHTQDSICFFLEDGKDRAVFTGDTLFIGGCGRFFEGKPAEMHKALNEVLASLPDDTKVYPGHEYTKGNVKFAKKVLNNDAIKKLDEYSQANKETQGKFTIGDEKQHNVFMRVDDPELQKITGKKDPIDVMGALRSMKDNS</sequence>
<dbReference type="Pfam" id="PF16350">
    <property type="entry name" value="FAO_M"/>
    <property type="match status" value="1"/>
</dbReference>
<comment type="caution">
    <text evidence="12">The sequence shown here is derived from an EMBL/GenBank/DDBJ whole genome shotgun (WGS) entry which is preliminary data.</text>
</comment>
<evidence type="ECO:0000256" key="4">
    <source>
        <dbReference type="ARBA" id="ARBA00006759"/>
    </source>
</evidence>
<dbReference type="Gene3D" id="3.50.50.60">
    <property type="entry name" value="FAD/NAD(P)-binding domain"/>
    <property type="match status" value="1"/>
</dbReference>
<dbReference type="SMART" id="SM00849">
    <property type="entry name" value="Lactamase_B"/>
    <property type="match status" value="1"/>
</dbReference>
<dbReference type="InterPro" id="IPR001279">
    <property type="entry name" value="Metallo-B-lactamas"/>
</dbReference>
<evidence type="ECO:0000313" key="13">
    <source>
        <dbReference type="Proteomes" id="UP000813461"/>
    </source>
</evidence>
<dbReference type="InterPro" id="IPR032282">
    <property type="entry name" value="HAGH_C"/>
</dbReference>
<dbReference type="Pfam" id="PF16123">
    <property type="entry name" value="HAGH_C"/>
    <property type="match status" value="1"/>
</dbReference>
<dbReference type="Gene3D" id="3.60.15.10">
    <property type="entry name" value="Ribonuclease Z/Hydroxyacylglutathione hydrolase-like"/>
    <property type="match status" value="1"/>
</dbReference>